<dbReference type="Proteomes" id="UP000325291">
    <property type="component" value="Unassembled WGS sequence"/>
</dbReference>
<evidence type="ECO:0000256" key="1">
    <source>
        <dbReference type="SAM" id="SignalP"/>
    </source>
</evidence>
<accession>A0A5A9ZUU0</accession>
<evidence type="ECO:0000313" key="2">
    <source>
        <dbReference type="EMBL" id="KAA0920515.1"/>
    </source>
</evidence>
<organism evidence="2 3">
    <name type="scientific">Aquicoccus porphyridii</name>
    <dbReference type="NCBI Taxonomy" id="1852029"/>
    <lineage>
        <taxon>Bacteria</taxon>
        <taxon>Pseudomonadati</taxon>
        <taxon>Pseudomonadota</taxon>
        <taxon>Alphaproteobacteria</taxon>
        <taxon>Rhodobacterales</taxon>
        <taxon>Paracoccaceae</taxon>
        <taxon>Aquicoccus</taxon>
    </lineage>
</organism>
<evidence type="ECO:0000313" key="3">
    <source>
        <dbReference type="Proteomes" id="UP000325291"/>
    </source>
</evidence>
<keyword evidence="3" id="KW-1185">Reference proteome</keyword>
<feature type="chain" id="PRO_5022671084" evidence="1">
    <location>
        <begin position="19"/>
        <end position="118"/>
    </location>
</feature>
<dbReference type="Pfam" id="PF09923">
    <property type="entry name" value="DUF2155"/>
    <property type="match status" value="1"/>
</dbReference>
<dbReference type="AlphaFoldDB" id="A0A5A9ZUU0"/>
<feature type="signal peptide" evidence="1">
    <location>
        <begin position="1"/>
        <end position="18"/>
    </location>
</feature>
<name>A0A5A9ZUU0_9RHOB</name>
<proteinExistence type="predicted"/>
<protein>
    <submittedName>
        <fullName evidence="2">DUF2155 domain-containing protein</fullName>
    </submittedName>
</protein>
<reference evidence="2 3" key="1">
    <citation type="submission" date="2019-07" db="EMBL/GenBank/DDBJ databases">
        <title>Aquicoccus porphyridii gen. nov., sp. nov., isolated from a small marine red alga, Porphyridium marinum.</title>
        <authorList>
            <person name="Liu L."/>
        </authorList>
    </citation>
    <scope>NUCLEOTIDE SEQUENCE [LARGE SCALE GENOMIC DNA]</scope>
    <source>
        <strain evidence="2 3">L1 8-17</strain>
    </source>
</reference>
<keyword evidence="1" id="KW-0732">Signal</keyword>
<sequence length="118" mass="12831">MRLVAILMLLGLPLSGMAEEVSPGKGAVIRTLDKINGMVEDIELANREAVEIGRIKVTLGECRFPVGNPAGDAYAFLTVTEEGRDSPVFIGWMIASSPALSAMDHPRYDVWVLRCITE</sequence>
<gene>
    <name evidence="2" type="ORF">FLO80_04010</name>
</gene>
<dbReference type="EMBL" id="VINQ01000002">
    <property type="protein sequence ID" value="KAA0920515.1"/>
    <property type="molecule type" value="Genomic_DNA"/>
</dbReference>
<dbReference type="InterPro" id="IPR019225">
    <property type="entry name" value="DUF2155"/>
</dbReference>
<comment type="caution">
    <text evidence="2">The sequence shown here is derived from an EMBL/GenBank/DDBJ whole genome shotgun (WGS) entry which is preliminary data.</text>
</comment>